<dbReference type="GO" id="GO:0006281">
    <property type="term" value="P:DNA repair"/>
    <property type="evidence" value="ECO:0007669"/>
    <property type="project" value="UniProtKB-UniRule"/>
</dbReference>
<dbReference type="PROSITE" id="PS50162">
    <property type="entry name" value="RECA_2"/>
    <property type="match status" value="1"/>
</dbReference>
<dbReference type="Pfam" id="PF21096">
    <property type="entry name" value="RecA_C"/>
    <property type="match status" value="1"/>
</dbReference>
<dbReference type="InterPro" id="IPR027417">
    <property type="entry name" value="P-loop_NTPase"/>
</dbReference>
<dbReference type="GO" id="GO:0006310">
    <property type="term" value="P:DNA recombination"/>
    <property type="evidence" value="ECO:0007669"/>
    <property type="project" value="UniProtKB-UniRule"/>
</dbReference>
<evidence type="ECO:0000313" key="15">
    <source>
        <dbReference type="EMBL" id="RKQ33338.1"/>
    </source>
</evidence>
<protein>
    <recommendedName>
        <fullName evidence="2 9">Protein RecA</fullName>
    </recommendedName>
    <alternativeName>
        <fullName evidence="8 9">Recombinase A</fullName>
    </alternativeName>
</protein>
<dbReference type="PROSITE" id="PS00321">
    <property type="entry name" value="RECA_1"/>
    <property type="match status" value="1"/>
</dbReference>
<keyword evidence="9 10" id="KW-0234">DNA repair</keyword>
<dbReference type="PANTHER" id="PTHR45900:SF1">
    <property type="entry name" value="MITOCHONDRIAL DNA REPAIR PROTEIN RECA HOMOLOG-RELATED"/>
    <property type="match status" value="1"/>
</dbReference>
<dbReference type="SUPFAM" id="SSF54752">
    <property type="entry name" value="RecA protein, C-terminal domain"/>
    <property type="match status" value="1"/>
</dbReference>
<keyword evidence="16" id="KW-1185">Reference proteome</keyword>
<comment type="subcellular location">
    <subcellularLocation>
        <location evidence="9">Cytoplasm</location>
    </subcellularLocation>
</comment>
<evidence type="ECO:0000256" key="6">
    <source>
        <dbReference type="ARBA" id="ARBA00023172"/>
    </source>
</evidence>
<keyword evidence="6 9" id="KW-0233">DNA recombination</keyword>
<dbReference type="InterPro" id="IPR049261">
    <property type="entry name" value="RecA-like_C"/>
</dbReference>
<keyword evidence="7 9" id="KW-0742">SOS response</keyword>
<reference evidence="15 16" key="1">
    <citation type="submission" date="2018-10" db="EMBL/GenBank/DDBJ databases">
        <title>Kocuria tytouropygialis sp. nov., isolated from the uropygial gland of an American barn owl (Tyto furcata).</title>
        <authorList>
            <person name="Braun M.S."/>
            <person name="Wang E."/>
            <person name="Zimmermann S."/>
            <person name="Wagner H."/>
            <person name="Wink M."/>
        </authorList>
    </citation>
    <scope>NUCLEOTIDE SEQUENCE [LARGE SCALE GENOMIC DNA]</scope>
    <source>
        <strain evidence="15 16">442</strain>
    </source>
</reference>
<dbReference type="InterPro" id="IPR020587">
    <property type="entry name" value="RecA_monomer-monomer_interface"/>
</dbReference>
<accession>A0A495A4V0</accession>
<dbReference type="GO" id="GO:0005829">
    <property type="term" value="C:cytosol"/>
    <property type="evidence" value="ECO:0007669"/>
    <property type="project" value="TreeGrafter"/>
</dbReference>
<sequence>MAAKSKGASAPAPSQVAGSDRQKALDTVLSQIDKNYGKGSVMRLGDRPATKIETIPTGSIALDVALGIGGFPRGRVVEIYGPESSGKTTVALHAVASVQKAGGIAAFIDAEHALDPSYAEKLGVDTDNLLVSQPDTGEQALEIMDMLVGSGSIDIIVIDSVAALVPKAEIEGEMGDSHVGLQARLMSQALRKITGRLSHTNTTAIFINQLREKIGVFFGSPETTTGGKALKFYASVRVDVRRIETLKDGANPVGNRTRAKIVKNKMAPPFKQAEFDILYGQGISIEGGLIDMGVEHGIVKKSGAWFTYEGDQLGQGKENSRRFLKDNPELAQEIERKILVKLGISEDPDEASQDSEGLDTGTGELDPDAPFAPQSDDTELPAF</sequence>
<keyword evidence="9 11" id="KW-0227">DNA damage</keyword>
<evidence type="ECO:0000313" key="16">
    <source>
        <dbReference type="Proteomes" id="UP000249516"/>
    </source>
</evidence>
<dbReference type="SUPFAM" id="SSF52540">
    <property type="entry name" value="P-loop containing nucleoside triphosphate hydrolases"/>
    <property type="match status" value="1"/>
</dbReference>
<feature type="domain" description="RecA family profile 1" evidence="13">
    <location>
        <begin position="51"/>
        <end position="210"/>
    </location>
</feature>
<dbReference type="FunFam" id="3.40.50.300:FF:000087">
    <property type="entry name" value="Recombinase RecA"/>
    <property type="match status" value="1"/>
</dbReference>
<dbReference type="RefSeq" id="WP_110919682.1">
    <property type="nucleotide sequence ID" value="NZ_PNJG02000005.1"/>
</dbReference>
<dbReference type="InterPro" id="IPR020588">
    <property type="entry name" value="RecA_ATP-bd"/>
</dbReference>
<dbReference type="NCBIfam" id="TIGR02012">
    <property type="entry name" value="tigrfam_recA"/>
    <property type="match status" value="1"/>
</dbReference>
<dbReference type="InterPro" id="IPR023400">
    <property type="entry name" value="RecA_C_sf"/>
</dbReference>
<feature type="region of interest" description="Disordered" evidence="12">
    <location>
        <begin position="342"/>
        <end position="383"/>
    </location>
</feature>
<evidence type="ECO:0000256" key="8">
    <source>
        <dbReference type="ARBA" id="ARBA00033319"/>
    </source>
</evidence>
<feature type="compositionally biased region" description="Acidic residues" evidence="12">
    <location>
        <begin position="346"/>
        <end position="357"/>
    </location>
</feature>
<comment type="caution">
    <text evidence="15">The sequence shown here is derived from an EMBL/GenBank/DDBJ whole genome shotgun (WGS) entry which is preliminary data.</text>
</comment>
<keyword evidence="5 9" id="KW-0238">DNA-binding</keyword>
<dbReference type="GO" id="GO:0003684">
    <property type="term" value="F:damaged DNA binding"/>
    <property type="evidence" value="ECO:0007669"/>
    <property type="project" value="UniProtKB-UniRule"/>
</dbReference>
<dbReference type="CDD" id="cd00983">
    <property type="entry name" value="RecA"/>
    <property type="match status" value="1"/>
</dbReference>
<gene>
    <name evidence="9 15" type="primary">recA</name>
    <name evidence="15" type="ORF">C1C97_011420</name>
</gene>
<evidence type="ECO:0000256" key="5">
    <source>
        <dbReference type="ARBA" id="ARBA00023125"/>
    </source>
</evidence>
<evidence type="ECO:0000256" key="2">
    <source>
        <dbReference type="ARBA" id="ARBA00015553"/>
    </source>
</evidence>
<dbReference type="HAMAP" id="MF_00268">
    <property type="entry name" value="RecA"/>
    <property type="match status" value="1"/>
</dbReference>
<dbReference type="EMBL" id="PNJG02000005">
    <property type="protein sequence ID" value="RKQ33338.1"/>
    <property type="molecule type" value="Genomic_DNA"/>
</dbReference>
<dbReference type="GO" id="GO:0005524">
    <property type="term" value="F:ATP binding"/>
    <property type="evidence" value="ECO:0007669"/>
    <property type="project" value="UniProtKB-UniRule"/>
</dbReference>
<keyword evidence="9" id="KW-0963">Cytoplasm</keyword>
<evidence type="ECO:0000256" key="9">
    <source>
        <dbReference type="HAMAP-Rule" id="MF_00268"/>
    </source>
</evidence>
<dbReference type="OrthoDB" id="9776733at2"/>
<dbReference type="Pfam" id="PF00154">
    <property type="entry name" value="RecA_N"/>
    <property type="match status" value="1"/>
</dbReference>
<feature type="binding site" evidence="9">
    <location>
        <begin position="81"/>
        <end position="88"/>
    </location>
    <ligand>
        <name>ATP</name>
        <dbReference type="ChEBI" id="CHEBI:30616"/>
    </ligand>
</feature>
<dbReference type="GO" id="GO:0009432">
    <property type="term" value="P:SOS response"/>
    <property type="evidence" value="ECO:0007669"/>
    <property type="project" value="UniProtKB-UniRule"/>
</dbReference>
<proteinExistence type="inferred from homology"/>
<dbReference type="InterPro" id="IPR013765">
    <property type="entry name" value="DNA_recomb/repair_RecA"/>
</dbReference>
<dbReference type="PANTHER" id="PTHR45900">
    <property type="entry name" value="RECA"/>
    <property type="match status" value="1"/>
</dbReference>
<evidence type="ECO:0000256" key="4">
    <source>
        <dbReference type="ARBA" id="ARBA00022840"/>
    </source>
</evidence>
<dbReference type="GO" id="GO:0003697">
    <property type="term" value="F:single-stranded DNA binding"/>
    <property type="evidence" value="ECO:0007669"/>
    <property type="project" value="UniProtKB-UniRule"/>
</dbReference>
<dbReference type="PROSITE" id="PS50163">
    <property type="entry name" value="RECA_3"/>
    <property type="match status" value="1"/>
</dbReference>
<feature type="domain" description="RecA family profile 2" evidence="14">
    <location>
        <begin position="215"/>
        <end position="288"/>
    </location>
</feature>
<dbReference type="InterPro" id="IPR049428">
    <property type="entry name" value="RecA-like_N"/>
</dbReference>
<feature type="region of interest" description="Disordered" evidence="12">
    <location>
        <begin position="1"/>
        <end position="23"/>
    </location>
</feature>
<dbReference type="Proteomes" id="UP000249516">
    <property type="component" value="Unassembled WGS sequence"/>
</dbReference>
<comment type="similarity">
    <text evidence="1 9 11">Belongs to the RecA family.</text>
</comment>
<keyword evidence="4 9" id="KW-0067">ATP-binding</keyword>
<comment type="function">
    <text evidence="9">Can catalyze the hydrolysis of ATP in the presence of single-stranded DNA, the ATP-dependent uptake of single-stranded DNA by duplex DNA, and the ATP-dependent hybridization of homologous single-stranded DNAs. It interacts with LexA causing its activation and leading to its autocatalytic cleavage.</text>
</comment>
<dbReference type="InterPro" id="IPR003593">
    <property type="entry name" value="AAA+_ATPase"/>
</dbReference>
<evidence type="ECO:0000256" key="12">
    <source>
        <dbReference type="SAM" id="MobiDB-lite"/>
    </source>
</evidence>
<name>A0A495A4V0_9MICC</name>
<evidence type="ECO:0000259" key="14">
    <source>
        <dbReference type="PROSITE" id="PS50163"/>
    </source>
</evidence>
<evidence type="ECO:0000256" key="1">
    <source>
        <dbReference type="ARBA" id="ARBA00009391"/>
    </source>
</evidence>
<evidence type="ECO:0000259" key="13">
    <source>
        <dbReference type="PROSITE" id="PS50162"/>
    </source>
</evidence>
<evidence type="ECO:0000256" key="10">
    <source>
        <dbReference type="RuleBase" id="RU000526"/>
    </source>
</evidence>
<keyword evidence="3 9" id="KW-0547">Nucleotide-binding</keyword>
<dbReference type="InterPro" id="IPR020584">
    <property type="entry name" value="DNA_recomb/repair_RecA_CS"/>
</dbReference>
<dbReference type="GO" id="GO:0140664">
    <property type="term" value="F:ATP-dependent DNA damage sensor activity"/>
    <property type="evidence" value="ECO:0007669"/>
    <property type="project" value="InterPro"/>
</dbReference>
<dbReference type="SMART" id="SM00382">
    <property type="entry name" value="AAA"/>
    <property type="match status" value="1"/>
</dbReference>
<evidence type="ECO:0000256" key="3">
    <source>
        <dbReference type="ARBA" id="ARBA00022741"/>
    </source>
</evidence>
<evidence type="ECO:0000256" key="11">
    <source>
        <dbReference type="RuleBase" id="RU004527"/>
    </source>
</evidence>
<organism evidence="15 16">
    <name type="scientific">Kocuria tytonis</name>
    <dbReference type="NCBI Taxonomy" id="2054280"/>
    <lineage>
        <taxon>Bacteria</taxon>
        <taxon>Bacillati</taxon>
        <taxon>Actinomycetota</taxon>
        <taxon>Actinomycetes</taxon>
        <taxon>Micrococcales</taxon>
        <taxon>Micrococcaceae</taxon>
        <taxon>Kocuria</taxon>
    </lineage>
</organism>
<dbReference type="Gene3D" id="3.40.50.300">
    <property type="entry name" value="P-loop containing nucleotide triphosphate hydrolases"/>
    <property type="match status" value="1"/>
</dbReference>
<evidence type="ECO:0000256" key="7">
    <source>
        <dbReference type="ARBA" id="ARBA00023236"/>
    </source>
</evidence>
<feature type="compositionally biased region" description="Low complexity" evidence="12">
    <location>
        <begin position="1"/>
        <end position="14"/>
    </location>
</feature>
<dbReference type="PRINTS" id="PR00142">
    <property type="entry name" value="RECA"/>
</dbReference>
<dbReference type="AlphaFoldDB" id="A0A495A4V0"/>